<protein>
    <recommendedName>
        <fullName evidence="2">Integrase catalytic domain-containing protein</fullName>
    </recommendedName>
</protein>
<dbReference type="PANTHER" id="PTHR47331">
    <property type="entry name" value="PHD-TYPE DOMAIN-CONTAINING PROTEIN"/>
    <property type="match status" value="1"/>
</dbReference>
<dbReference type="GO" id="GO:0003676">
    <property type="term" value="F:nucleic acid binding"/>
    <property type="evidence" value="ECO:0007669"/>
    <property type="project" value="InterPro"/>
</dbReference>
<organism evidence="1">
    <name type="scientific">Cacopsylla melanoneura</name>
    <dbReference type="NCBI Taxonomy" id="428564"/>
    <lineage>
        <taxon>Eukaryota</taxon>
        <taxon>Metazoa</taxon>
        <taxon>Ecdysozoa</taxon>
        <taxon>Arthropoda</taxon>
        <taxon>Hexapoda</taxon>
        <taxon>Insecta</taxon>
        <taxon>Pterygota</taxon>
        <taxon>Neoptera</taxon>
        <taxon>Paraneoptera</taxon>
        <taxon>Hemiptera</taxon>
        <taxon>Sternorrhyncha</taxon>
        <taxon>Psylloidea</taxon>
        <taxon>Psyllidae</taxon>
        <taxon>Psyllinae</taxon>
        <taxon>Cacopsylla</taxon>
    </lineage>
</organism>
<dbReference type="Gene3D" id="3.30.420.10">
    <property type="entry name" value="Ribonuclease H-like superfamily/Ribonuclease H"/>
    <property type="match status" value="1"/>
</dbReference>
<evidence type="ECO:0000313" key="1">
    <source>
        <dbReference type="EMBL" id="CAG6659557.1"/>
    </source>
</evidence>
<dbReference type="SUPFAM" id="SSF53098">
    <property type="entry name" value="Ribonuclease H-like"/>
    <property type="match status" value="1"/>
</dbReference>
<reference evidence="1" key="1">
    <citation type="submission" date="2021-05" db="EMBL/GenBank/DDBJ databases">
        <authorList>
            <person name="Alioto T."/>
            <person name="Alioto T."/>
            <person name="Gomez Garrido J."/>
        </authorList>
    </citation>
    <scope>NUCLEOTIDE SEQUENCE</scope>
</reference>
<dbReference type="PANTHER" id="PTHR47331:SF1">
    <property type="entry name" value="GAG-LIKE PROTEIN"/>
    <property type="match status" value="1"/>
</dbReference>
<proteinExistence type="predicted"/>
<dbReference type="InterPro" id="IPR012337">
    <property type="entry name" value="RNaseH-like_sf"/>
</dbReference>
<accession>A0A8D8S180</accession>
<sequence length="106" mass="12172">MAAFKRFLGRRGAVSVMYSDGGKNFLGARNQLDEIYNLLESQSFNDSVSLELQRRRIKWSFLPPLSPHMGALWESNIKVLKTHLLKVIGSQILTYEEMLTALIKMR</sequence>
<name>A0A8D8S180_9HEMI</name>
<dbReference type="EMBL" id="HBUF01194569">
    <property type="protein sequence ID" value="CAG6659557.1"/>
    <property type="molecule type" value="Transcribed_RNA"/>
</dbReference>
<dbReference type="AlphaFoldDB" id="A0A8D8S180"/>
<evidence type="ECO:0008006" key="2">
    <source>
        <dbReference type="Google" id="ProtNLM"/>
    </source>
</evidence>
<dbReference type="InterPro" id="IPR036397">
    <property type="entry name" value="RNaseH_sf"/>
</dbReference>